<evidence type="ECO:0000313" key="2">
    <source>
        <dbReference type="Proteomes" id="UP000317638"/>
    </source>
</evidence>
<gene>
    <name evidence="1" type="ORF">FOJ82_11125</name>
</gene>
<dbReference type="OrthoDB" id="3254867at2"/>
<organism evidence="1 2">
    <name type="scientific">Tessaracoccus rhinocerotis</name>
    <dbReference type="NCBI Taxonomy" id="1689449"/>
    <lineage>
        <taxon>Bacteria</taxon>
        <taxon>Bacillati</taxon>
        <taxon>Actinomycetota</taxon>
        <taxon>Actinomycetes</taxon>
        <taxon>Propionibacteriales</taxon>
        <taxon>Propionibacteriaceae</taxon>
        <taxon>Tessaracoccus</taxon>
    </lineage>
</organism>
<dbReference type="Proteomes" id="UP000317638">
    <property type="component" value="Unassembled WGS sequence"/>
</dbReference>
<name>A0A553JZC9_9ACTN</name>
<dbReference type="RefSeq" id="WP_143938552.1">
    <property type="nucleotide sequence ID" value="NZ_VKKG01000004.1"/>
</dbReference>
<sequence length="134" mass="15033">MDLRYCGGIPDDAYSGGRGERFITPSRNIACLMKEASVTCEAIETAMIPDFQDPEGDGQCNGFRLDNAASVLCHSEPILWDGWDHDPGEWPEMPYGDTVFGYEHVCEVEQSGVSCWNFETGHGFFLSRARYAHW</sequence>
<reference evidence="1 2" key="1">
    <citation type="submission" date="2019-07" db="EMBL/GenBank/DDBJ databases">
        <authorList>
            <person name="Zhou L.-Y."/>
        </authorList>
    </citation>
    <scope>NUCLEOTIDE SEQUENCE [LARGE SCALE GENOMIC DNA]</scope>
    <source>
        <strain evidence="1 2">YIM 101269</strain>
    </source>
</reference>
<comment type="caution">
    <text evidence="1">The sequence shown here is derived from an EMBL/GenBank/DDBJ whole genome shotgun (WGS) entry which is preliminary data.</text>
</comment>
<dbReference type="EMBL" id="VKKG01000004">
    <property type="protein sequence ID" value="TRY17812.1"/>
    <property type="molecule type" value="Genomic_DNA"/>
</dbReference>
<evidence type="ECO:0000313" key="1">
    <source>
        <dbReference type="EMBL" id="TRY17812.1"/>
    </source>
</evidence>
<dbReference type="AlphaFoldDB" id="A0A553JZC9"/>
<proteinExistence type="predicted"/>
<keyword evidence="2" id="KW-1185">Reference proteome</keyword>
<protein>
    <submittedName>
        <fullName evidence="1">Uncharacterized protein</fullName>
    </submittedName>
</protein>
<accession>A0A553JZC9</accession>